<dbReference type="FunFam" id="3.30.1370.50:FF:000002">
    <property type="entry name" value="Immunoglobulin mu DNA-binding protein 2"/>
    <property type="match status" value="1"/>
</dbReference>
<evidence type="ECO:0000256" key="13">
    <source>
        <dbReference type="ARBA" id="ARBA00022840"/>
    </source>
</evidence>
<dbReference type="InterPro" id="IPR011709">
    <property type="entry name" value="DEAD-box_helicase_OB_fold"/>
</dbReference>
<keyword evidence="12 23" id="KW-0347">Helicase</keyword>
<keyword evidence="17" id="KW-1053">Target membrane</keyword>
<feature type="domain" description="Helicase C-terminal" evidence="22">
    <location>
        <begin position="642"/>
        <end position="812"/>
    </location>
</feature>
<evidence type="ECO:0000256" key="15">
    <source>
        <dbReference type="ARBA" id="ARBA00023028"/>
    </source>
</evidence>
<keyword evidence="14" id="KW-0694">RNA-binding</keyword>
<evidence type="ECO:0000313" key="24">
    <source>
        <dbReference type="Proteomes" id="UP000886998"/>
    </source>
</evidence>
<evidence type="ECO:0000256" key="4">
    <source>
        <dbReference type="ARBA" id="ARBA00008792"/>
    </source>
</evidence>
<dbReference type="Gene3D" id="1.25.40.20">
    <property type="entry name" value="Ankyrin repeat-containing domain"/>
    <property type="match status" value="1"/>
</dbReference>
<feature type="domain" description="YTH" evidence="19">
    <location>
        <begin position="1308"/>
        <end position="1438"/>
    </location>
</feature>
<dbReference type="PROSITE" id="PS50882">
    <property type="entry name" value="YTH"/>
    <property type="match status" value="1"/>
</dbReference>
<dbReference type="InterPro" id="IPR059023">
    <property type="entry name" value="RNA_hel_CTD"/>
</dbReference>
<evidence type="ECO:0000256" key="8">
    <source>
        <dbReference type="ARBA" id="ARBA00022656"/>
    </source>
</evidence>
<dbReference type="PANTHER" id="PTHR18934:SF213">
    <property type="entry name" value="3'-5' RNA HELICASE YTHDC2"/>
    <property type="match status" value="1"/>
</dbReference>
<dbReference type="FunFam" id="3.40.50.300:FF:001528">
    <property type="entry name" value="ATP-dependent RNA helicase YTHDC2"/>
    <property type="match status" value="1"/>
</dbReference>
<dbReference type="PROSITE" id="PS51061">
    <property type="entry name" value="R3H"/>
    <property type="match status" value="1"/>
</dbReference>
<dbReference type="Pfam" id="PF07717">
    <property type="entry name" value="OB_NTP_bind"/>
    <property type="match status" value="1"/>
</dbReference>
<evidence type="ECO:0000259" key="21">
    <source>
        <dbReference type="PROSITE" id="PS51192"/>
    </source>
</evidence>
<evidence type="ECO:0000256" key="16">
    <source>
        <dbReference type="ARBA" id="ARBA00023242"/>
    </source>
</evidence>
<evidence type="ECO:0000256" key="6">
    <source>
        <dbReference type="ARBA" id="ARBA00022525"/>
    </source>
</evidence>
<dbReference type="SMART" id="SM00487">
    <property type="entry name" value="DEXDc"/>
    <property type="match status" value="1"/>
</dbReference>
<dbReference type="PROSITE" id="PS50088">
    <property type="entry name" value="ANK_REPEAT"/>
    <property type="match status" value="1"/>
</dbReference>
<evidence type="ECO:0000256" key="14">
    <source>
        <dbReference type="ARBA" id="ARBA00022884"/>
    </source>
</evidence>
<dbReference type="PROSITE" id="PS50297">
    <property type="entry name" value="ANK_REP_REGION"/>
    <property type="match status" value="1"/>
</dbReference>
<dbReference type="SMART" id="SM00490">
    <property type="entry name" value="HELICc"/>
    <property type="match status" value="1"/>
</dbReference>
<dbReference type="InterPro" id="IPR001374">
    <property type="entry name" value="R3H_dom"/>
</dbReference>
<evidence type="ECO:0000256" key="17">
    <source>
        <dbReference type="ARBA" id="ARBA00023298"/>
    </source>
</evidence>
<keyword evidence="15" id="KW-0638">Presynaptic neurotoxin</keyword>
<dbReference type="InterPro" id="IPR027417">
    <property type="entry name" value="P-loop_NTPase"/>
</dbReference>
<dbReference type="Proteomes" id="UP000886998">
    <property type="component" value="Unassembled WGS sequence"/>
</dbReference>
<dbReference type="InterPro" id="IPR014001">
    <property type="entry name" value="Helicase_ATP-bd"/>
</dbReference>
<dbReference type="Pfam" id="PF21010">
    <property type="entry name" value="HA2_C"/>
    <property type="match status" value="1"/>
</dbReference>
<dbReference type="InterPro" id="IPR002110">
    <property type="entry name" value="Ankyrin_rpt"/>
</dbReference>
<gene>
    <name evidence="23" type="primary">YTHDC2</name>
    <name evidence="23" type="ORF">TNIN_391861</name>
</gene>
<sequence>MCEAKSKKLFQSLQVVAKAPRVPSGWKRRRYIDMTRKNKPSVGEDLRIAIHVAIKNFSQNEEQKEYEFPSSLSSAERAYVHHYCQDLGLKSKSRGEGANRFLTVYKKEGSTIVQADAVFDLGHASRRHVLSLLQKFPITARERQELLPPTERDRILGQDFYDFAMARGKELFEHEVRKILCYKAAGKSERELAARDASRGIGRLGSGIPMVPPRKFDNEFTALRQSLPIWNCQEEIIQMISCHQVVIISGETGSGKTTQVPQYILDHSSVVGQPCRIICTQPRRIAAISVSERVALERDDKVGQSVGYQVRLESRISPKTLLTFCTNGVLLRTLMGGDAAVATVTHVIVDELHERDRYSDFLLIILRDLILKFRNLKLILMSAALDMQLFCKYFSNCPVIEVPGRVFEVKTFFLEDILKGTGYSNPAMLKYKKDCEKQKSKKKLEFWCSVQNPDANPTPADDGSVETDKKEFCQDLGLESLSLLSNEIASDREVDLHLVATVDKVIEDAWMSGEDDFSYLMQLILSENVSVDYQHSETNVSPLMLAAGRGNIDVVEQLLVLGASIHIKSTNGWTAVDWANQFGHKEIAELLNSQWSMENAEQKSNNEIESQSDLQEEDKLLLEAYQHSIDEEKIDHDLIICLLTRICASQEEGSVLVFLPGYDDIVTLRDRIIMENHNIPESRTMLFTLHSQMQSSDQKRVFRPVLPGVRKIILSTNIAETSVTINDVVFVIDCGKVKEKSYDSLTGVTHLKAGWISKASAIQRRGRAGRCRPGLCYHLYSRARFNSFQKFQVAEILRVPIHELCLQAKLLAPPNAPIADFLAKAPDPPPFMVTRNAVTLLKTIDALDPWEELTELGLHLLDMPIEPRLGKMILYSVVLKCIDPILTIVCCLSYRDPFLIPSQPAQKRAVAMAKRKFACDTFSDHMVLLRAFQAWQKAKVEGHERIFCARNFISHATMEMVAAMRSQLLGQLRASGFIRTRGNNDIRDLNTNSEIWAVIKAALCAGTYPNLIRIDRDRKQLITQKESKVRFHHSSVLNKLPVNAKHSVAALRKQMIQELPCDWLVYEEMMRTGNIAHAHCCSLITPITVALFAGPARLPLDALHEPDQARLEGYMEEGDSEDDTKYDNQKAMFKIDDWISFRVEPELARLALQLRQKWHALFLKRMHAPSKVLTTADETVIRTIANVLIVEDQFLNLVQPTGIGQRPRPILGEYTSPVHLRKPMPTSPSHRNPNYFNPNTSFNTSGLSCYSDEMPMMSNTVGSSNYNPAFSSCSPQRNPMSSPFNTSSLLQMASKQEFTPPCVTNSRIRYFIIKANTSRVVEVSMAKNIWAFTSTTERKLLSAIKEGKEVILIFSIQGSGHFQGFARFTPHLSDQRPPEFSAANLGTCYQIEWIRKANIPFQSTRHLQNAWNENRKVQISRDGQELEPSVGESLCKLIVKGQPVFTSESFKSTRRPLPFIGDTSALNRGQMQWDQSPSSSWYDAGAVGQKYWSQSNT</sequence>
<dbReference type="SUPFAM" id="SSF82708">
    <property type="entry name" value="R3H domain"/>
    <property type="match status" value="1"/>
</dbReference>
<reference evidence="23" key="1">
    <citation type="submission" date="2020-08" db="EMBL/GenBank/DDBJ databases">
        <title>Multicomponent nature underlies the extraordinary mechanical properties of spider dragline silk.</title>
        <authorList>
            <person name="Kono N."/>
            <person name="Nakamura H."/>
            <person name="Mori M."/>
            <person name="Yoshida Y."/>
            <person name="Ohtoshi R."/>
            <person name="Malay A.D."/>
            <person name="Moran D.A.P."/>
            <person name="Tomita M."/>
            <person name="Numata K."/>
            <person name="Arakawa K."/>
        </authorList>
    </citation>
    <scope>NUCLEOTIDE SEQUENCE</scope>
</reference>
<dbReference type="GO" id="GO:0005634">
    <property type="term" value="C:nucleus"/>
    <property type="evidence" value="ECO:0007669"/>
    <property type="project" value="UniProtKB-SubCell"/>
</dbReference>
<organism evidence="23 24">
    <name type="scientific">Trichonephila inaurata madagascariensis</name>
    <dbReference type="NCBI Taxonomy" id="2747483"/>
    <lineage>
        <taxon>Eukaryota</taxon>
        <taxon>Metazoa</taxon>
        <taxon>Ecdysozoa</taxon>
        <taxon>Arthropoda</taxon>
        <taxon>Chelicerata</taxon>
        <taxon>Arachnida</taxon>
        <taxon>Araneae</taxon>
        <taxon>Araneomorphae</taxon>
        <taxon>Entelegynae</taxon>
        <taxon>Araneoidea</taxon>
        <taxon>Nephilidae</taxon>
        <taxon>Trichonephila</taxon>
        <taxon>Trichonephila inaurata</taxon>
    </lineage>
</organism>
<dbReference type="InterPro" id="IPR001650">
    <property type="entry name" value="Helicase_C-like"/>
</dbReference>
<dbReference type="Pfam" id="PF26026">
    <property type="entry name" value="RNA_hel_CTD"/>
    <property type="match status" value="1"/>
</dbReference>
<dbReference type="InterPro" id="IPR036867">
    <property type="entry name" value="R3H_dom_sf"/>
</dbReference>
<dbReference type="Gene3D" id="3.30.1370.50">
    <property type="entry name" value="R3H-like domain"/>
    <property type="match status" value="1"/>
</dbReference>
<comment type="caution">
    <text evidence="23">The sequence shown here is derived from an EMBL/GenBank/DDBJ whole genome shotgun (WGS) entry which is preliminary data.</text>
</comment>
<dbReference type="Gene3D" id="3.40.50.300">
    <property type="entry name" value="P-loop containing nucleotide triphosphate hydrolases"/>
    <property type="match status" value="2"/>
</dbReference>
<accession>A0A8X7C085</accession>
<evidence type="ECO:0000256" key="12">
    <source>
        <dbReference type="ARBA" id="ARBA00022806"/>
    </source>
</evidence>
<comment type="similarity">
    <text evidence="4">Belongs to the DEAD box helicase family. DEAH subfamily.</text>
</comment>
<evidence type="ECO:0000256" key="18">
    <source>
        <dbReference type="PROSITE-ProRule" id="PRU00023"/>
    </source>
</evidence>
<dbReference type="PROSITE" id="PS51192">
    <property type="entry name" value="HELICASE_ATP_BIND_1"/>
    <property type="match status" value="1"/>
</dbReference>
<keyword evidence="11" id="KW-0378">Hydrolase</keyword>
<dbReference type="OrthoDB" id="6413115at2759"/>
<dbReference type="SMART" id="SM00248">
    <property type="entry name" value="ANK"/>
    <property type="match status" value="2"/>
</dbReference>
<evidence type="ECO:0000259" key="19">
    <source>
        <dbReference type="PROSITE" id="PS50882"/>
    </source>
</evidence>
<dbReference type="Pfam" id="PF00271">
    <property type="entry name" value="Helicase_C"/>
    <property type="match status" value="1"/>
</dbReference>
<dbReference type="GO" id="GO:0004386">
    <property type="term" value="F:helicase activity"/>
    <property type="evidence" value="ECO:0007669"/>
    <property type="project" value="UniProtKB-KW"/>
</dbReference>
<keyword evidence="6" id="KW-0964">Secreted</keyword>
<feature type="repeat" description="ANK" evidence="18">
    <location>
        <begin position="538"/>
        <end position="570"/>
    </location>
</feature>
<dbReference type="InterPro" id="IPR007502">
    <property type="entry name" value="Helicase-assoc_dom"/>
</dbReference>
<dbReference type="GO" id="GO:0005524">
    <property type="term" value="F:ATP binding"/>
    <property type="evidence" value="ECO:0007669"/>
    <property type="project" value="UniProtKB-KW"/>
</dbReference>
<dbReference type="InterPro" id="IPR011545">
    <property type="entry name" value="DEAD/DEAH_box_helicase_dom"/>
</dbReference>
<dbReference type="GO" id="GO:0044231">
    <property type="term" value="C:host cell presynaptic membrane"/>
    <property type="evidence" value="ECO:0007669"/>
    <property type="project" value="UniProtKB-KW"/>
</dbReference>
<dbReference type="Gene3D" id="1.20.120.1080">
    <property type="match status" value="1"/>
</dbReference>
<dbReference type="SMART" id="SM00393">
    <property type="entry name" value="R3H"/>
    <property type="match status" value="1"/>
</dbReference>
<evidence type="ECO:0000256" key="9">
    <source>
        <dbReference type="ARBA" id="ARBA00022699"/>
    </source>
</evidence>
<dbReference type="CDD" id="cd18791">
    <property type="entry name" value="SF2_C_RHA"/>
    <property type="match status" value="1"/>
</dbReference>
<dbReference type="FunFam" id="3.40.50.300:FF:000284">
    <property type="entry name" value="probable ATP-dependent RNA helicase YTHDC2"/>
    <property type="match status" value="1"/>
</dbReference>
<dbReference type="InterPro" id="IPR007275">
    <property type="entry name" value="YTH_domain"/>
</dbReference>
<dbReference type="GO" id="GO:0090729">
    <property type="term" value="F:toxin activity"/>
    <property type="evidence" value="ECO:0007669"/>
    <property type="project" value="UniProtKB-KW"/>
</dbReference>
<dbReference type="EMBL" id="BMAV01006358">
    <property type="protein sequence ID" value="GFY48229.1"/>
    <property type="molecule type" value="Genomic_DNA"/>
</dbReference>
<dbReference type="GO" id="GO:0003723">
    <property type="term" value="F:RNA binding"/>
    <property type="evidence" value="ECO:0007669"/>
    <property type="project" value="UniProtKB-KW"/>
</dbReference>
<dbReference type="CDD" id="cd21134">
    <property type="entry name" value="YTH"/>
    <property type="match status" value="1"/>
</dbReference>
<keyword evidence="8" id="KW-0800">Toxin</keyword>
<evidence type="ECO:0000256" key="11">
    <source>
        <dbReference type="ARBA" id="ARBA00022801"/>
    </source>
</evidence>
<dbReference type="Gene3D" id="3.10.590.10">
    <property type="entry name" value="ph1033 like domains"/>
    <property type="match status" value="1"/>
</dbReference>
<proteinExistence type="inferred from homology"/>
<dbReference type="SMART" id="SM00847">
    <property type="entry name" value="HA2"/>
    <property type="match status" value="1"/>
</dbReference>
<keyword evidence="24" id="KW-1185">Reference proteome</keyword>
<evidence type="ECO:0000256" key="10">
    <source>
        <dbReference type="ARBA" id="ARBA00022741"/>
    </source>
</evidence>
<evidence type="ECO:0000313" key="23">
    <source>
        <dbReference type="EMBL" id="GFY48229.1"/>
    </source>
</evidence>
<dbReference type="PANTHER" id="PTHR18934">
    <property type="entry name" value="ATP-DEPENDENT RNA HELICASE"/>
    <property type="match status" value="1"/>
</dbReference>
<evidence type="ECO:0000259" key="22">
    <source>
        <dbReference type="PROSITE" id="PS51194"/>
    </source>
</evidence>
<keyword evidence="10" id="KW-0547">Nucleotide-binding</keyword>
<dbReference type="GO" id="GO:0016787">
    <property type="term" value="F:hydrolase activity"/>
    <property type="evidence" value="ECO:0007669"/>
    <property type="project" value="UniProtKB-KW"/>
</dbReference>
<dbReference type="GO" id="GO:0044218">
    <property type="term" value="C:other organism cell membrane"/>
    <property type="evidence" value="ECO:0007669"/>
    <property type="project" value="UniProtKB-KW"/>
</dbReference>
<dbReference type="GO" id="GO:0003677">
    <property type="term" value="F:DNA binding"/>
    <property type="evidence" value="ECO:0007669"/>
    <property type="project" value="UniProtKB-ARBA"/>
</dbReference>
<keyword evidence="16" id="KW-0539">Nucleus</keyword>
<dbReference type="Pfam" id="PF04146">
    <property type="entry name" value="YTH"/>
    <property type="match status" value="1"/>
</dbReference>
<evidence type="ECO:0000256" key="3">
    <source>
        <dbReference type="ARBA" id="ARBA00004613"/>
    </source>
</evidence>
<keyword evidence="7" id="KW-1052">Target cell membrane</keyword>
<evidence type="ECO:0000256" key="2">
    <source>
        <dbReference type="ARBA" id="ARBA00004175"/>
    </source>
</evidence>
<dbReference type="SUPFAM" id="SSF48403">
    <property type="entry name" value="Ankyrin repeat"/>
    <property type="match status" value="1"/>
</dbReference>
<keyword evidence="7" id="KW-0472">Membrane</keyword>
<keyword evidence="9" id="KW-0528">Neurotoxin</keyword>
<evidence type="ECO:0000256" key="7">
    <source>
        <dbReference type="ARBA" id="ARBA00022537"/>
    </source>
</evidence>
<keyword evidence="18" id="KW-0040">ANK repeat</keyword>
<feature type="domain" description="Helicase ATP-binding" evidence="21">
    <location>
        <begin position="237"/>
        <end position="403"/>
    </location>
</feature>
<comment type="subcellular location">
    <subcellularLocation>
        <location evidence="1">Nucleus</location>
    </subcellularLocation>
    <subcellularLocation>
        <location evidence="3">Secreted</location>
    </subcellularLocation>
    <subcellularLocation>
        <location evidence="2">Target cell membrane</location>
    </subcellularLocation>
</comment>
<dbReference type="InterPro" id="IPR036770">
    <property type="entry name" value="Ankyrin_rpt-contain_sf"/>
</dbReference>
<dbReference type="GO" id="GO:0005576">
    <property type="term" value="C:extracellular region"/>
    <property type="evidence" value="ECO:0007669"/>
    <property type="project" value="UniProtKB-SubCell"/>
</dbReference>
<dbReference type="PROSITE" id="PS51194">
    <property type="entry name" value="HELICASE_CTER"/>
    <property type="match status" value="1"/>
</dbReference>
<keyword evidence="5" id="KW-0268">Exocytosis</keyword>
<keyword evidence="13" id="KW-0067">ATP-binding</keyword>
<protein>
    <submittedName>
        <fullName evidence="23">3'-5' RNA helicase YTHDC2</fullName>
    </submittedName>
</protein>
<evidence type="ECO:0000259" key="20">
    <source>
        <dbReference type="PROSITE" id="PS51061"/>
    </source>
</evidence>
<evidence type="ECO:0000256" key="1">
    <source>
        <dbReference type="ARBA" id="ARBA00004123"/>
    </source>
</evidence>
<feature type="domain" description="R3H" evidence="20">
    <location>
        <begin position="44"/>
        <end position="108"/>
    </location>
</feature>
<dbReference type="FunFam" id="1.20.120.1080:FF:000008">
    <property type="entry name" value="probable ATP-dependent RNA helicase YTHDC2"/>
    <property type="match status" value="1"/>
</dbReference>
<dbReference type="SUPFAM" id="SSF52540">
    <property type="entry name" value="P-loop containing nucleoside triphosphate hydrolases"/>
    <property type="match status" value="2"/>
</dbReference>
<dbReference type="GO" id="GO:0006887">
    <property type="term" value="P:exocytosis"/>
    <property type="evidence" value="ECO:0007669"/>
    <property type="project" value="UniProtKB-KW"/>
</dbReference>
<evidence type="ECO:0000256" key="5">
    <source>
        <dbReference type="ARBA" id="ARBA00022483"/>
    </source>
</evidence>
<name>A0A8X7C085_9ARAC</name>
<dbReference type="Pfam" id="PF01424">
    <property type="entry name" value="R3H"/>
    <property type="match status" value="1"/>
</dbReference>
<dbReference type="Pfam" id="PF00270">
    <property type="entry name" value="DEAD"/>
    <property type="match status" value="1"/>
</dbReference>
<dbReference type="Pfam" id="PF12796">
    <property type="entry name" value="Ank_2"/>
    <property type="match status" value="1"/>
</dbReference>